<evidence type="ECO:0000256" key="4">
    <source>
        <dbReference type="ARBA" id="ARBA00022741"/>
    </source>
</evidence>
<evidence type="ECO:0000259" key="9">
    <source>
        <dbReference type="PROSITE" id="PS50011"/>
    </source>
</evidence>
<name>A0A1J4K9E2_9EUKA</name>
<dbReference type="PROSITE" id="PS00108">
    <property type="entry name" value="PROTEIN_KINASE_ST"/>
    <property type="match status" value="1"/>
</dbReference>
<dbReference type="VEuPathDB" id="TrichDB:TRFO_25619"/>
<dbReference type="PANTHER" id="PTHR24058">
    <property type="entry name" value="DUAL SPECIFICITY PROTEIN KINASE"/>
    <property type="match status" value="1"/>
</dbReference>
<keyword evidence="2 8" id="KW-0723">Serine/threonine-protein kinase</keyword>
<feature type="binding site" evidence="7">
    <location>
        <position position="136"/>
    </location>
    <ligand>
        <name>ATP</name>
        <dbReference type="ChEBI" id="CHEBI:30616"/>
    </ligand>
</feature>
<evidence type="ECO:0000313" key="11">
    <source>
        <dbReference type="Proteomes" id="UP000179807"/>
    </source>
</evidence>
<dbReference type="InterPro" id="IPR000719">
    <property type="entry name" value="Prot_kinase_dom"/>
</dbReference>
<dbReference type="FunFam" id="1.10.510.10:FF:000624">
    <property type="entry name" value="Mitogen-activated protein kinase"/>
    <property type="match status" value="1"/>
</dbReference>
<dbReference type="GO" id="GO:0005737">
    <property type="term" value="C:cytoplasm"/>
    <property type="evidence" value="ECO:0007669"/>
    <property type="project" value="TreeGrafter"/>
</dbReference>
<evidence type="ECO:0000256" key="2">
    <source>
        <dbReference type="ARBA" id="ARBA00022527"/>
    </source>
</evidence>
<dbReference type="GO" id="GO:0005524">
    <property type="term" value="F:ATP binding"/>
    <property type="evidence" value="ECO:0007669"/>
    <property type="project" value="UniProtKB-UniRule"/>
</dbReference>
<evidence type="ECO:0000256" key="5">
    <source>
        <dbReference type="ARBA" id="ARBA00022777"/>
    </source>
</evidence>
<dbReference type="RefSeq" id="XP_068359430.1">
    <property type="nucleotide sequence ID" value="XM_068504474.1"/>
</dbReference>
<comment type="similarity">
    <text evidence="1">Belongs to the protein kinase superfamily. CMGC Ser/Thr protein kinase family. MNB/DYRK subfamily.</text>
</comment>
<dbReference type="Proteomes" id="UP000179807">
    <property type="component" value="Unassembled WGS sequence"/>
</dbReference>
<dbReference type="PROSITE" id="PS00107">
    <property type="entry name" value="PROTEIN_KINASE_ATP"/>
    <property type="match status" value="1"/>
</dbReference>
<dbReference type="InterPro" id="IPR008271">
    <property type="entry name" value="Ser/Thr_kinase_AS"/>
</dbReference>
<organism evidence="10 11">
    <name type="scientific">Tritrichomonas foetus</name>
    <dbReference type="NCBI Taxonomy" id="1144522"/>
    <lineage>
        <taxon>Eukaryota</taxon>
        <taxon>Metamonada</taxon>
        <taxon>Parabasalia</taxon>
        <taxon>Tritrichomonadida</taxon>
        <taxon>Tritrichomonadidae</taxon>
        <taxon>Tritrichomonas</taxon>
    </lineage>
</organism>
<reference evidence="10" key="1">
    <citation type="submission" date="2016-10" db="EMBL/GenBank/DDBJ databases">
        <authorList>
            <person name="Benchimol M."/>
            <person name="Almeida L.G."/>
            <person name="Vasconcelos A.T."/>
            <person name="Perreira-Neves A."/>
            <person name="Rosa I.A."/>
            <person name="Tasca T."/>
            <person name="Bogo M.R."/>
            <person name="de Souza W."/>
        </authorList>
    </citation>
    <scope>NUCLEOTIDE SEQUENCE [LARGE SCALE GENOMIC DNA]</scope>
    <source>
        <strain evidence="10">K</strain>
    </source>
</reference>
<sequence>MKANPRRASIIIKVPKNSPRMMRKPMKLPEMVNHENVEFLDLSEVAPVKPSYITVNYSDFLTAQENTEINSHKEIYYIRKKRPIHSKQNRIGNFFKFTKEEHIAYRYEQISILGQGAFGNVINCIDHKTHEKVAIKMLRDKPKLHSQVLFELKLLMKLQGSDYIINYIESFQFRGFFCIVMELLGKDVYSVLADRKFLPFPKHVIQNVARETTLGLKYMHSTGIIHCDIKPENILFFENNMNNVKIIDFGCSCYVGKLMYSYIQSRYYRAPEVVFGIQYSTPIDMWSLGCVICELLTGTPLFPAEDENELVNQISEVIGLPPKELIKKGPRAKHYFNEDGTLKNFANTKGKKYEVSNKTLRDLAHIKDNDLLDLVEKCLTWDPKERITPDQFLLHPWINKEFNL</sequence>
<evidence type="ECO:0000256" key="8">
    <source>
        <dbReference type="RuleBase" id="RU000304"/>
    </source>
</evidence>
<comment type="caution">
    <text evidence="10">The sequence shown here is derived from an EMBL/GenBank/DDBJ whole genome shotgun (WGS) entry which is preliminary data.</text>
</comment>
<evidence type="ECO:0000256" key="7">
    <source>
        <dbReference type="PROSITE-ProRule" id="PRU10141"/>
    </source>
</evidence>
<evidence type="ECO:0000256" key="3">
    <source>
        <dbReference type="ARBA" id="ARBA00022679"/>
    </source>
</evidence>
<evidence type="ECO:0000313" key="10">
    <source>
        <dbReference type="EMBL" id="OHT06294.1"/>
    </source>
</evidence>
<keyword evidence="5 10" id="KW-0418">Kinase</keyword>
<proteinExistence type="inferred from homology"/>
<dbReference type="GO" id="GO:0005856">
    <property type="term" value="C:cytoskeleton"/>
    <property type="evidence" value="ECO:0007669"/>
    <property type="project" value="TreeGrafter"/>
</dbReference>
<dbReference type="SMART" id="SM00220">
    <property type="entry name" value="S_TKc"/>
    <property type="match status" value="1"/>
</dbReference>
<keyword evidence="3" id="KW-0808">Transferase</keyword>
<dbReference type="OrthoDB" id="9332038at2759"/>
<dbReference type="PANTHER" id="PTHR24058:SF22">
    <property type="entry name" value="DUAL SPECIFICITY TYROSINE-PHOSPHORYLATION-REGULATED KINASE 4"/>
    <property type="match status" value="1"/>
</dbReference>
<gene>
    <name evidence="10" type="ORF">TRFO_25619</name>
</gene>
<dbReference type="AlphaFoldDB" id="A0A1J4K9E2"/>
<evidence type="ECO:0000256" key="1">
    <source>
        <dbReference type="ARBA" id="ARBA00008867"/>
    </source>
</evidence>
<keyword evidence="11" id="KW-1185">Reference proteome</keyword>
<feature type="domain" description="Protein kinase" evidence="9">
    <location>
        <begin position="107"/>
        <end position="398"/>
    </location>
</feature>
<dbReference type="GO" id="GO:0004674">
    <property type="term" value="F:protein serine/threonine kinase activity"/>
    <property type="evidence" value="ECO:0007669"/>
    <property type="project" value="UniProtKB-KW"/>
</dbReference>
<dbReference type="Gene3D" id="1.10.510.10">
    <property type="entry name" value="Transferase(Phosphotransferase) domain 1"/>
    <property type="match status" value="1"/>
</dbReference>
<dbReference type="InterPro" id="IPR017441">
    <property type="entry name" value="Protein_kinase_ATP_BS"/>
</dbReference>
<keyword evidence="4 7" id="KW-0547">Nucleotide-binding</keyword>
<dbReference type="GeneID" id="94839178"/>
<accession>A0A1J4K9E2</accession>
<evidence type="ECO:0000256" key="6">
    <source>
        <dbReference type="ARBA" id="ARBA00022840"/>
    </source>
</evidence>
<dbReference type="CDD" id="cd14210">
    <property type="entry name" value="PKc_DYRK"/>
    <property type="match status" value="1"/>
</dbReference>
<dbReference type="InterPro" id="IPR011009">
    <property type="entry name" value="Kinase-like_dom_sf"/>
</dbReference>
<keyword evidence="6 7" id="KW-0067">ATP-binding</keyword>
<dbReference type="EMBL" id="MLAK01000729">
    <property type="protein sequence ID" value="OHT06294.1"/>
    <property type="molecule type" value="Genomic_DNA"/>
</dbReference>
<dbReference type="PROSITE" id="PS50011">
    <property type="entry name" value="PROTEIN_KINASE_DOM"/>
    <property type="match status" value="1"/>
</dbReference>
<protein>
    <submittedName>
        <fullName evidence="10">CMGC family protein kinase</fullName>
    </submittedName>
</protein>
<dbReference type="Pfam" id="PF00069">
    <property type="entry name" value="Pkinase"/>
    <property type="match status" value="1"/>
</dbReference>
<dbReference type="Gene3D" id="3.30.200.20">
    <property type="entry name" value="Phosphorylase Kinase, domain 1"/>
    <property type="match status" value="1"/>
</dbReference>
<dbReference type="InterPro" id="IPR050494">
    <property type="entry name" value="Ser_Thr_dual-spec_kinase"/>
</dbReference>
<dbReference type="SUPFAM" id="SSF56112">
    <property type="entry name" value="Protein kinase-like (PK-like)"/>
    <property type="match status" value="1"/>
</dbReference>